<dbReference type="InterPro" id="IPR027417">
    <property type="entry name" value="P-loop_NTPase"/>
</dbReference>
<dbReference type="Pfam" id="PF12796">
    <property type="entry name" value="Ank_2"/>
    <property type="match status" value="4"/>
</dbReference>
<dbReference type="InterPro" id="IPR007111">
    <property type="entry name" value="NACHT_NTPase"/>
</dbReference>
<feature type="repeat" description="ANK" evidence="2">
    <location>
        <begin position="1050"/>
        <end position="1082"/>
    </location>
</feature>
<dbReference type="SUPFAM" id="SSF52540">
    <property type="entry name" value="P-loop containing nucleoside triphosphate hydrolases"/>
    <property type="match status" value="1"/>
</dbReference>
<feature type="repeat" description="ANK" evidence="2">
    <location>
        <begin position="1015"/>
        <end position="1047"/>
    </location>
</feature>
<keyword evidence="1" id="KW-0677">Repeat</keyword>
<evidence type="ECO:0000259" key="4">
    <source>
        <dbReference type="PROSITE" id="PS50837"/>
    </source>
</evidence>
<dbReference type="STRING" id="426428.A0A0D2XT94"/>
<protein>
    <recommendedName>
        <fullName evidence="4">NACHT domain-containing protein</fullName>
    </recommendedName>
</protein>
<dbReference type="Gene3D" id="1.25.40.20">
    <property type="entry name" value="Ankyrin repeat-containing domain"/>
    <property type="match status" value="3"/>
</dbReference>
<feature type="repeat" description="ANK" evidence="2">
    <location>
        <begin position="945"/>
        <end position="977"/>
    </location>
</feature>
<feature type="repeat" description="ANK" evidence="2">
    <location>
        <begin position="909"/>
        <end position="941"/>
    </location>
</feature>
<feature type="repeat" description="ANK" evidence="2">
    <location>
        <begin position="1085"/>
        <end position="1117"/>
    </location>
</feature>
<dbReference type="SUPFAM" id="SSF48403">
    <property type="entry name" value="Ankyrin repeat"/>
    <property type="match status" value="1"/>
</dbReference>
<accession>A0A0D2XT94</accession>
<proteinExistence type="predicted"/>
<organism evidence="5 6">
    <name type="scientific">Fusarium oxysporum (strain Fo5176)</name>
    <name type="common">Fusarium vascular wilt</name>
    <dbReference type="NCBI Taxonomy" id="660025"/>
    <lineage>
        <taxon>Eukaryota</taxon>
        <taxon>Fungi</taxon>
        <taxon>Dikarya</taxon>
        <taxon>Ascomycota</taxon>
        <taxon>Pezizomycotina</taxon>
        <taxon>Sordariomycetes</taxon>
        <taxon>Hypocreomycetidae</taxon>
        <taxon>Hypocreales</taxon>
        <taxon>Nectriaceae</taxon>
        <taxon>Fusarium</taxon>
        <taxon>Fusarium oxysporum species complex</taxon>
    </lineage>
</organism>
<dbReference type="SMART" id="SM00248">
    <property type="entry name" value="ANK"/>
    <property type="match status" value="9"/>
</dbReference>
<dbReference type="PROSITE" id="PS50088">
    <property type="entry name" value="ANK_REPEAT"/>
    <property type="match status" value="8"/>
</dbReference>
<dbReference type="PROSITE" id="PS50837">
    <property type="entry name" value="NACHT"/>
    <property type="match status" value="1"/>
</dbReference>
<dbReference type="EnsemblFungi" id="FOXG_07196T0">
    <property type="protein sequence ID" value="FOXG_07196P0"/>
    <property type="gene ID" value="FOXG_07196"/>
</dbReference>
<dbReference type="InterPro" id="IPR002110">
    <property type="entry name" value="Ankyrin_rpt"/>
</dbReference>
<feature type="domain" description="NACHT" evidence="4">
    <location>
        <begin position="377"/>
        <end position="529"/>
    </location>
</feature>
<reference evidence="5" key="2">
    <citation type="submission" date="2025-08" db="UniProtKB">
        <authorList>
            <consortium name="EnsemblFungi"/>
        </authorList>
    </citation>
    <scope>IDENTIFICATION</scope>
    <source>
        <strain evidence="5">4287 / CBS 123668 / FGSC 9935 / NRRL 34936</strain>
    </source>
</reference>
<dbReference type="InterPro" id="IPR035994">
    <property type="entry name" value="Nucleoside_phosphorylase_sf"/>
</dbReference>
<evidence type="ECO:0000256" key="3">
    <source>
        <dbReference type="SAM" id="MobiDB-lite"/>
    </source>
</evidence>
<evidence type="ECO:0000256" key="1">
    <source>
        <dbReference type="ARBA" id="ARBA00022737"/>
    </source>
</evidence>
<sequence length="1406" mass="153813">MSRRLRREEYTVGWICALHVELAAAQEMLDEEHKDIERDDNDENLYSLGSIAGHNVVIVCLPSSQIGNNPAAAVATQMRATFKGIRFGLMVGIGGGVPSAEADIRLGDVVVSQPHQTSGGVIQYDLGKATPSGFERTGSLNSPPQILLGAVAKVRANELRGRSKFSEHLSKLECIPNFQRGKAGPDVLFEATYNHEGGQTCDLCSMDRQEDRQPRESEEVMVHYGTIASGNRVMKDGRTRDRLSSELGGILCFEMEAAGLMNRFPCLVVRGICDYADSHKNKTWQPCSQVLWLSGPPERDIHQASSYILGQEKNTALRTDHLVLLFDEFMMGEVQCLASLRFNNTRYDKISREHRGSFDWIWDHNQYSDWSKSDASRLLYIQGKPGSGKSTLTKYFGDHLLERELAAKSSIVATFFYSYREGELQRSHYSMLQSILYDILDQDEGFFYHRFQIEYRRQRRREPRVAWDYDSLKTVLKSLQDYPAKRLYLIIDAVDESEENDRRDILKLLFELCSKTKYCIAKVFVASRPVGELDLRISPSRLNFIRLQDETKRDISSFAHSFLDGLNLTHILAQAAEYIIENAQGVFLWVKLVGEQLVKSYGDGFSEEEIFGLLKQLPTQLEDFYKHMLEKMLEGKSDLVGDVKIFRFVLFAKRPLAVDELLHALGIPNNPDTQFTPSNDSFRKRIPSEQRIVSCGGNFLEIKGRHGTGINIPQLLSPQTNQPVGNGTVQVMHQTVREFFLDSNGDVAHSKFQMCDRDAHICISMTCIRYLMLCAANATPVAALPHVGFWTSEHFERYAQYLDEWPLAKYALQYLTHHIDGCHQDAGVVRIRSRLIDKLTDKPVVYLLEKWVSSCLGRNILGKEQGAAAREFRNTLWHAAARNGFSTAVETLLTVGANVNTRENDGLPAGRTALQAAAEGGHVDTVAKLLVANADVNAEGAVKYGGQTALQAAAGGGHVEIVNKLLAANADVNAVGAVKYGGQTALQAAAGGGHVEIVDKLLAANAEVNAAPAANARTALQAAAGGGHVEIVDKLLAANADVNAAPAKHSGRAALQAAAGGGHVEIVDKLLAANAEVNAAPATDDGRTALQAAAGSGHVEIVDKLLAANADVNAEGAAVYGRTALQAAAGGGHFEIVAKLLVANADVNAAPAEYGGRTALQAAAGGGHMKIVDMLKQAIDMRIRLLLTFEVDSISPSPLAEGVLRSPVMGPRGDQRHSTREDDICGILNLKLHNSTISGSSEGESISGLPDRSASPNLVAHDAAKSDWDGIRQDGNVAVEEEDAGDGLLSDVEYQSEDAFETDLSSKSDVSDAESEMGINDADTSSESDLYLAKGFLERTWRRLCDCQQQEKEISSEDARSGLSLKNMADYWRNLAVPDAIGIASPQARTDENEHVQPDWFSILPV</sequence>
<dbReference type="InterPro" id="IPR056884">
    <property type="entry name" value="NPHP3-like_N"/>
</dbReference>
<evidence type="ECO:0000313" key="6">
    <source>
        <dbReference type="Proteomes" id="UP000002489"/>
    </source>
</evidence>
<dbReference type="GO" id="GO:0003824">
    <property type="term" value="F:catalytic activity"/>
    <property type="evidence" value="ECO:0007669"/>
    <property type="project" value="InterPro"/>
</dbReference>
<dbReference type="Proteomes" id="UP000002489">
    <property type="component" value="Unassembled WGS sequence"/>
</dbReference>
<feature type="repeat" description="ANK" evidence="2">
    <location>
        <begin position="1120"/>
        <end position="1152"/>
    </location>
</feature>
<dbReference type="PANTHER" id="PTHR46082">
    <property type="entry name" value="ATP/GTP-BINDING PROTEIN-RELATED"/>
    <property type="match status" value="1"/>
</dbReference>
<dbReference type="GO" id="GO:0009116">
    <property type="term" value="P:nucleoside metabolic process"/>
    <property type="evidence" value="ECO:0007669"/>
    <property type="project" value="InterPro"/>
</dbReference>
<evidence type="ECO:0000313" key="5">
    <source>
        <dbReference type="EnsemblFungi" id="FOXG_07196P0"/>
    </source>
</evidence>
<feature type="repeat" description="ANK" evidence="2">
    <location>
        <begin position="872"/>
        <end position="904"/>
    </location>
</feature>
<keyword evidence="2" id="KW-0040">ANK repeat</keyword>
<dbReference type="Gene3D" id="3.40.50.1580">
    <property type="entry name" value="Nucleoside phosphorylase domain"/>
    <property type="match status" value="1"/>
</dbReference>
<dbReference type="InterPro" id="IPR036770">
    <property type="entry name" value="Ankyrin_rpt-contain_sf"/>
</dbReference>
<feature type="repeat" description="ANK" evidence="2">
    <location>
        <begin position="981"/>
        <end position="1013"/>
    </location>
</feature>
<dbReference type="SUPFAM" id="SSF53167">
    <property type="entry name" value="Purine and uridine phosphorylases"/>
    <property type="match status" value="1"/>
</dbReference>
<reference evidence="6" key="1">
    <citation type="journal article" date="2012" name="Mol. Plant Microbe Interact.">
        <title>A highly conserved effector in Fusarium oxysporum is required for full virulence on Arabidopsis.</title>
        <authorList>
            <person name="Thatcher L.F."/>
            <person name="Gardiner D.M."/>
            <person name="Kazan K."/>
            <person name="Manners J."/>
        </authorList>
    </citation>
    <scope>NUCLEOTIDE SEQUENCE [LARGE SCALE GENOMIC DNA]</scope>
    <source>
        <strain evidence="6">Fo5176</strain>
    </source>
</reference>
<dbReference type="PANTHER" id="PTHR46082:SF11">
    <property type="entry name" value="AAA+ ATPASE DOMAIN-CONTAINING PROTEIN-RELATED"/>
    <property type="match status" value="1"/>
</dbReference>
<dbReference type="PROSITE" id="PS50297">
    <property type="entry name" value="ANK_REP_REGION"/>
    <property type="match status" value="7"/>
</dbReference>
<name>A0A0D2XT94_FUSOF</name>
<feature type="region of interest" description="Disordered" evidence="3">
    <location>
        <begin position="1298"/>
        <end position="1323"/>
    </location>
</feature>
<dbReference type="InterPro" id="IPR053137">
    <property type="entry name" value="NLR-like"/>
</dbReference>
<evidence type="ECO:0000256" key="2">
    <source>
        <dbReference type="PROSITE-ProRule" id="PRU00023"/>
    </source>
</evidence>
<dbReference type="Pfam" id="PF24883">
    <property type="entry name" value="NPHP3_N"/>
    <property type="match status" value="1"/>
</dbReference>
<dbReference type="Gene3D" id="3.40.50.300">
    <property type="entry name" value="P-loop containing nucleotide triphosphate hydrolases"/>
    <property type="match status" value="1"/>
</dbReference>